<protein>
    <submittedName>
        <fullName evidence="2">Transcriptional regulator</fullName>
    </submittedName>
</protein>
<keyword evidence="1" id="KW-0175">Coiled coil</keyword>
<evidence type="ECO:0000256" key="1">
    <source>
        <dbReference type="SAM" id="Coils"/>
    </source>
</evidence>
<accession>A0ABR5PED5</accession>
<sequence>MIDVANIEEFFKGKQERLQKLENNLRRDNLLVASELSNSERLLASEMVEAGILKSIDQRIFTTKKFPINDFLIRQLVLGQGIYYGNTALYLWQLSDSFPYTVELAVRMGYQVPEKRYPDWTKNVQFRQVREPHLSTDVERITVPNTQRTIKIYSPERVLVEMIKQTHSDKEIFKQGLQGYLKSPQRNLSKLMSVARRLNAAEKVQEIVGVVL</sequence>
<reference evidence="2 3" key="1">
    <citation type="journal article" date="2015" name="Genome Announc.">
        <title>Expanding the biotechnology potential of lactobacilli through comparative genomics of 213 strains and associated genera.</title>
        <authorList>
            <person name="Sun Z."/>
            <person name="Harris H.M."/>
            <person name="McCann A."/>
            <person name="Guo C."/>
            <person name="Argimon S."/>
            <person name="Zhang W."/>
            <person name="Yang X."/>
            <person name="Jeffery I.B."/>
            <person name="Cooney J.C."/>
            <person name="Kagawa T.F."/>
            <person name="Liu W."/>
            <person name="Song Y."/>
            <person name="Salvetti E."/>
            <person name="Wrobel A."/>
            <person name="Rasinkangas P."/>
            <person name="Parkhill J."/>
            <person name="Rea M.C."/>
            <person name="O'Sullivan O."/>
            <person name="Ritari J."/>
            <person name="Douillard F.P."/>
            <person name="Paul Ross R."/>
            <person name="Yang R."/>
            <person name="Briner A.E."/>
            <person name="Felis G.E."/>
            <person name="de Vos W.M."/>
            <person name="Barrangou R."/>
            <person name="Klaenhammer T.R."/>
            <person name="Caufield P.W."/>
            <person name="Cui Y."/>
            <person name="Zhang H."/>
            <person name="O'Toole P.W."/>
        </authorList>
    </citation>
    <scope>NUCLEOTIDE SEQUENCE [LARGE SCALE GENOMIC DNA]</scope>
    <source>
        <strain evidence="2 3">DSM 19907</strain>
    </source>
</reference>
<keyword evidence="3" id="KW-1185">Reference proteome</keyword>
<feature type="coiled-coil region" evidence="1">
    <location>
        <begin position="4"/>
        <end position="31"/>
    </location>
</feature>
<dbReference type="Proteomes" id="UP000051977">
    <property type="component" value="Unassembled WGS sequence"/>
</dbReference>
<evidence type="ECO:0000313" key="2">
    <source>
        <dbReference type="EMBL" id="KRL16924.1"/>
    </source>
</evidence>
<dbReference type="EMBL" id="AZEI01000049">
    <property type="protein sequence ID" value="KRL16924.1"/>
    <property type="molecule type" value="Genomic_DNA"/>
</dbReference>
<comment type="caution">
    <text evidence="2">The sequence shown here is derived from an EMBL/GenBank/DDBJ whole genome shotgun (WGS) entry which is preliminary data.</text>
</comment>
<evidence type="ECO:0000313" key="3">
    <source>
        <dbReference type="Proteomes" id="UP000051977"/>
    </source>
</evidence>
<proteinExistence type="predicted"/>
<gene>
    <name evidence="2" type="ORF">FD12_GL002440</name>
</gene>
<organism evidence="2 3">
    <name type="scientific">Lentilactobacillus rapi DSM 19907 = JCM 15042</name>
    <dbReference type="NCBI Taxonomy" id="1423795"/>
    <lineage>
        <taxon>Bacteria</taxon>
        <taxon>Bacillati</taxon>
        <taxon>Bacillota</taxon>
        <taxon>Bacilli</taxon>
        <taxon>Lactobacillales</taxon>
        <taxon>Lactobacillaceae</taxon>
        <taxon>Lentilactobacillus</taxon>
    </lineage>
</organism>
<name>A0ABR5PED5_9LACO</name>